<reference evidence="1" key="1">
    <citation type="submission" date="2023-04" db="EMBL/GenBank/DDBJ databases">
        <title>Candida boidinii NBRC 1967.</title>
        <authorList>
            <person name="Ichikawa N."/>
            <person name="Sato H."/>
            <person name="Tonouchi N."/>
        </authorList>
    </citation>
    <scope>NUCLEOTIDE SEQUENCE</scope>
    <source>
        <strain evidence="1">NBRC 1967</strain>
    </source>
</reference>
<name>A0ACB5U714_CANBO</name>
<gene>
    <name evidence="1" type="ORF">Cboi01_000628400</name>
</gene>
<sequence length="209" mass="21523">MNFSSPPPPPPFQTSSSLQNSGVQFSHLLHNNNSTTTTTNTQLDKLKALRESQNQFSDDLSASILNNLTSKRSSFNSGGSINYTNTSGLKQSSSRTGSGSSPGTRINNTTTPIIGRNSSGYGSSISGAPGSMPIPLAYNLRGSSTSPGPGIGHGFISGSGGSASGTGSGPGSGPHSHMDMNSPRGRHHFLEDVNELPTSTSSTVHNTTK</sequence>
<dbReference type="Proteomes" id="UP001165101">
    <property type="component" value="Unassembled WGS sequence"/>
</dbReference>
<protein>
    <submittedName>
        <fullName evidence="1">Unnamed protein product</fullName>
    </submittedName>
</protein>
<keyword evidence="2" id="KW-1185">Reference proteome</keyword>
<organism evidence="1 2">
    <name type="scientific">Candida boidinii</name>
    <name type="common">Yeast</name>
    <dbReference type="NCBI Taxonomy" id="5477"/>
    <lineage>
        <taxon>Eukaryota</taxon>
        <taxon>Fungi</taxon>
        <taxon>Dikarya</taxon>
        <taxon>Ascomycota</taxon>
        <taxon>Saccharomycotina</taxon>
        <taxon>Pichiomycetes</taxon>
        <taxon>Pichiales</taxon>
        <taxon>Pichiaceae</taxon>
        <taxon>Ogataea</taxon>
        <taxon>Ogataea/Candida clade</taxon>
    </lineage>
</organism>
<proteinExistence type="predicted"/>
<evidence type="ECO:0000313" key="2">
    <source>
        <dbReference type="Proteomes" id="UP001165101"/>
    </source>
</evidence>
<accession>A0ACB5U714</accession>
<comment type="caution">
    <text evidence="1">The sequence shown here is derived from an EMBL/GenBank/DDBJ whole genome shotgun (WGS) entry which is preliminary data.</text>
</comment>
<evidence type="ECO:0000313" key="1">
    <source>
        <dbReference type="EMBL" id="GMF03250.1"/>
    </source>
</evidence>
<dbReference type="EMBL" id="BSXV01006038">
    <property type="protein sequence ID" value="GMF03250.1"/>
    <property type="molecule type" value="Genomic_DNA"/>
</dbReference>